<dbReference type="AlphaFoldDB" id="A0A1G7B2F4"/>
<protein>
    <submittedName>
        <fullName evidence="2">MazG nucleotide pyrophosphohydrolase domain-containing protein</fullName>
    </submittedName>
</protein>
<dbReference type="InterPro" id="IPR011379">
    <property type="entry name" value="MazG-related_GP37"/>
</dbReference>
<dbReference type="InterPro" id="IPR004518">
    <property type="entry name" value="MazG-like_dom"/>
</dbReference>
<dbReference type="EMBL" id="FNAQ01000005">
    <property type="protein sequence ID" value="SDE21304.1"/>
    <property type="molecule type" value="Genomic_DNA"/>
</dbReference>
<gene>
    <name evidence="2" type="ORF">SAMN05661003_10536</name>
</gene>
<dbReference type="CDD" id="cd11541">
    <property type="entry name" value="NTP-PPase_u4"/>
    <property type="match status" value="1"/>
</dbReference>
<keyword evidence="3" id="KW-1185">Reference proteome</keyword>
<dbReference type="OrthoDB" id="5953925at2"/>
<reference evidence="3" key="1">
    <citation type="submission" date="2016-10" db="EMBL/GenBank/DDBJ databases">
        <authorList>
            <person name="Varghese N."/>
            <person name="Submissions S."/>
        </authorList>
    </citation>
    <scope>NUCLEOTIDE SEQUENCE [LARGE SCALE GENOMIC DNA]</scope>
    <source>
        <strain evidence="3">DSM 8987</strain>
    </source>
</reference>
<proteinExistence type="predicted"/>
<evidence type="ECO:0000313" key="2">
    <source>
        <dbReference type="EMBL" id="SDE21304.1"/>
    </source>
</evidence>
<dbReference type="GO" id="GO:0016787">
    <property type="term" value="F:hydrolase activity"/>
    <property type="evidence" value="ECO:0007669"/>
    <property type="project" value="UniProtKB-KW"/>
</dbReference>
<keyword evidence="2" id="KW-0378">Hydrolase</keyword>
<dbReference type="Pfam" id="PF03819">
    <property type="entry name" value="MazG"/>
    <property type="match status" value="1"/>
</dbReference>
<evidence type="ECO:0000313" key="3">
    <source>
        <dbReference type="Proteomes" id="UP000243205"/>
    </source>
</evidence>
<evidence type="ECO:0000259" key="1">
    <source>
        <dbReference type="Pfam" id="PF03819"/>
    </source>
</evidence>
<organism evidence="2 3">
    <name type="scientific">Desulfuromonas thiophila</name>
    <dbReference type="NCBI Taxonomy" id="57664"/>
    <lineage>
        <taxon>Bacteria</taxon>
        <taxon>Pseudomonadati</taxon>
        <taxon>Thermodesulfobacteriota</taxon>
        <taxon>Desulfuromonadia</taxon>
        <taxon>Desulfuromonadales</taxon>
        <taxon>Desulfuromonadaceae</taxon>
        <taxon>Desulfuromonas</taxon>
    </lineage>
</organism>
<dbReference type="Proteomes" id="UP000243205">
    <property type="component" value="Unassembled WGS sequence"/>
</dbReference>
<dbReference type="SUPFAM" id="SSF101386">
    <property type="entry name" value="all-alpha NTP pyrophosphatases"/>
    <property type="match status" value="1"/>
</dbReference>
<feature type="domain" description="NTP pyrophosphohydrolase MazG-like" evidence="1">
    <location>
        <begin position="30"/>
        <end position="78"/>
    </location>
</feature>
<dbReference type="RefSeq" id="WP_092077557.1">
    <property type="nucleotide sequence ID" value="NZ_FNAQ01000005.1"/>
</dbReference>
<dbReference type="STRING" id="57664.SAMN05661003_10536"/>
<dbReference type="Gene3D" id="1.10.287.1080">
    <property type="entry name" value="MazG-like"/>
    <property type="match status" value="1"/>
</dbReference>
<sequence length="187" mass="20471">MDNAVRKILNQYQKDAARTLNRDTENPLNNYLLGIMGEVGEVIDVIKKHLYHGHDLAKLPEEVGDCCWYLAAICTTAECGDLGGCWRLSSCRQRDLEALALDAWTGVNNIRLCFHCVLPGPAGRGDTLRTAVGYLLRVLSAMCEAAGGDFLRVLDANVEKLWRRYPEAFSAAASRGRATSGDPSASL</sequence>
<accession>A0A1G7B2F4</accession>
<name>A0A1G7B2F4_9BACT</name>